<evidence type="ECO:0000313" key="2">
    <source>
        <dbReference type="Proteomes" id="UP000244450"/>
    </source>
</evidence>
<keyword evidence="2" id="KW-1185">Reference proteome</keyword>
<protein>
    <submittedName>
        <fullName evidence="1">Pseudouridylate synthase</fullName>
    </submittedName>
</protein>
<comment type="caution">
    <text evidence="1">The sequence shown here is derived from an EMBL/GenBank/DDBJ whole genome shotgun (WGS) entry which is preliminary data.</text>
</comment>
<accession>A0A2T7BCH3</accession>
<proteinExistence type="predicted"/>
<dbReference type="EMBL" id="QCYK01000003">
    <property type="protein sequence ID" value="PUZ22803.1"/>
    <property type="molecule type" value="Genomic_DNA"/>
</dbReference>
<sequence length="272" mass="29651">MRAFFKNTVNAGCISHTSLPANMYCIPFKNEAGAASLARDLAFSLSENPHPLCLLAAMELQDYLRDQQEWQHNFGLSPTTSGRVAGKMFGVLAVRKPDGTLAYLAAFSGKLAGANQHARFVPPVFDTLADGGFVNAGMQQLTALNAAIHALGEQPSNAPEIDRLKAARKTHSIRLQQRIFEHYHFVNKAGRRKNLLSLFKTAGYQQPPAGAGECAAPKLLQYAFQHGLTPLALTEFWWGLSPKSATWKHGHFYAPCREKCAPILAFMLGGGA</sequence>
<dbReference type="OrthoDB" id="9807829at2"/>
<dbReference type="Proteomes" id="UP000244450">
    <property type="component" value="Unassembled WGS sequence"/>
</dbReference>
<gene>
    <name evidence="1" type="ORF">DCC81_20475</name>
</gene>
<reference evidence="1 2" key="1">
    <citation type="submission" date="2018-04" db="EMBL/GenBank/DDBJ databases">
        <title>Chitinophaga fuyangensis sp. nov., isolated from soil in a chemical factory.</title>
        <authorList>
            <person name="Chen K."/>
        </authorList>
    </citation>
    <scope>NUCLEOTIDE SEQUENCE [LARGE SCALE GENOMIC DNA]</scope>
    <source>
        <strain evidence="1 2">LY-1</strain>
    </source>
</reference>
<organism evidence="1 2">
    <name type="scientific">Chitinophaga parva</name>
    <dbReference type="NCBI Taxonomy" id="2169414"/>
    <lineage>
        <taxon>Bacteria</taxon>
        <taxon>Pseudomonadati</taxon>
        <taxon>Bacteroidota</taxon>
        <taxon>Chitinophagia</taxon>
        <taxon>Chitinophagales</taxon>
        <taxon>Chitinophagaceae</taxon>
        <taxon>Chitinophaga</taxon>
    </lineage>
</organism>
<name>A0A2T7BCH3_9BACT</name>
<dbReference type="AlphaFoldDB" id="A0A2T7BCH3"/>
<evidence type="ECO:0000313" key="1">
    <source>
        <dbReference type="EMBL" id="PUZ22803.1"/>
    </source>
</evidence>